<dbReference type="InterPro" id="IPR052434">
    <property type="entry name" value="Tectonic-like_complex_comp"/>
</dbReference>
<feature type="domain" description="DUF5523" evidence="3">
    <location>
        <begin position="71"/>
        <end position="333"/>
    </location>
</feature>
<name>A0A662YMY4_ACIRT</name>
<feature type="region of interest" description="Disordered" evidence="1">
    <location>
        <begin position="136"/>
        <end position="202"/>
    </location>
</feature>
<feature type="compositionally biased region" description="Basic and acidic residues" evidence="1">
    <location>
        <begin position="66"/>
        <end position="76"/>
    </location>
</feature>
<feature type="region of interest" description="Disordered" evidence="1">
    <location>
        <begin position="491"/>
        <end position="529"/>
    </location>
</feature>
<proteinExistence type="predicted"/>
<evidence type="ECO:0000259" key="3">
    <source>
        <dbReference type="Pfam" id="PF17661"/>
    </source>
</evidence>
<dbReference type="GO" id="GO:1905515">
    <property type="term" value="P:non-motile cilium assembly"/>
    <property type="evidence" value="ECO:0007669"/>
    <property type="project" value="TreeGrafter"/>
</dbReference>
<feature type="compositionally biased region" description="Polar residues" evidence="1">
    <location>
        <begin position="33"/>
        <end position="50"/>
    </location>
</feature>
<feature type="domain" description="CC2D2A N-terminal C2" evidence="2">
    <location>
        <begin position="549"/>
        <end position="722"/>
    </location>
</feature>
<accession>A0A662YMY4</accession>
<organism evidence="4 5">
    <name type="scientific">Acipenser ruthenus</name>
    <name type="common">Sterlet sturgeon</name>
    <dbReference type="NCBI Taxonomy" id="7906"/>
    <lineage>
        <taxon>Eukaryota</taxon>
        <taxon>Metazoa</taxon>
        <taxon>Chordata</taxon>
        <taxon>Craniata</taxon>
        <taxon>Vertebrata</taxon>
        <taxon>Euteleostomi</taxon>
        <taxon>Actinopterygii</taxon>
        <taxon>Chondrostei</taxon>
        <taxon>Acipenseriformes</taxon>
        <taxon>Acipenseridae</taxon>
        <taxon>Acipenser</taxon>
    </lineage>
</organism>
<dbReference type="Pfam" id="PF15625">
    <property type="entry name" value="CC2D2AN-C2"/>
    <property type="match status" value="1"/>
</dbReference>
<evidence type="ECO:0000259" key="2">
    <source>
        <dbReference type="Pfam" id="PF15625"/>
    </source>
</evidence>
<dbReference type="InterPro" id="IPR028928">
    <property type="entry name" value="CC2D2AN-C2"/>
</dbReference>
<dbReference type="GO" id="GO:1904491">
    <property type="term" value="P:protein localization to ciliary transition zone"/>
    <property type="evidence" value="ECO:0007669"/>
    <property type="project" value="TreeGrafter"/>
</dbReference>
<evidence type="ECO:0000313" key="4">
    <source>
        <dbReference type="EMBL" id="RXM98044.1"/>
    </source>
</evidence>
<evidence type="ECO:0000313" key="5">
    <source>
        <dbReference type="Proteomes" id="UP000289886"/>
    </source>
</evidence>
<dbReference type="Pfam" id="PF17661">
    <property type="entry name" value="DUF5523"/>
    <property type="match status" value="1"/>
</dbReference>
<gene>
    <name evidence="4" type="ORF">EOD39_13661</name>
</gene>
<dbReference type="EMBL" id="SCEB01000837">
    <property type="protein sequence ID" value="RXM98044.1"/>
    <property type="molecule type" value="Genomic_DNA"/>
</dbReference>
<protein>
    <submittedName>
        <fullName evidence="4">Coiled-coil and C2 domain-containing protein 2A</fullName>
    </submittedName>
</protein>
<sequence>MASTTNLREKIKSKRKALQESLTRTKDDIDTQALVNSEMGTNKESQQTAMKSKAESVLQQETSSESPRRLKNLRDTETVTRFDTELDDDEFRRSRDNVSPLSSRVKFRDIVNKLKQKPQTQTGFPTAEEAYNFFTFNFDPEPPEEKPKKKRRSRQDQEEGEEEEAQEEEEEEEEEEETAVSGEQEEEAEKDEDAPLVKDQDEDLFIIDQTAQDFLEYKAAECEDYNSRLLKENEVLFTPSILTVPASHKVPENKQPRFLEDEGLYVGERPEVSLANQNILENRLLRQEEGKRWFGDDGRIMALPNPIKESSTRPPVFSLEEDVDPALETVYRKAVKSKYTNRYIIGAGDPQGDFQLDIDVSGLIFIHHPLFSREHVLAAKLAQMYDQYLTRQQKNLTSLLTDKLHALRNAIRNITEQHNGQILNPVMQHRISEYRFEIRHTRKLRDVEQEKDRTLLKGIVKIWKEIKALRDFQRFTNTPLKLCLRRCKAKRKKKKQQQQAEEEDEDGQEKGSDEELGEEPPKPDPPGELDVAVLEQQVREKANLSRRKPGESNLIAELTSAGSVTPNELCPRGEIMRREDTQKRSIYTKVLYNNKEVSRTASRTLNSDFRVHFGQIFNLKIVNWPESVKLQVFEMVGSSSTMLAEVYVPLPDTTVLTGNAPSEELEFSSNHRVMFDHEGVGSDVPFSFEADGSNKLILLTSGKLSCSVSWAVGENGAPLVPPVSQQTGGIQSAIKQLDAIACIGTSGVSDMKKLAKWAAESRLDPNDPSNAALMQLLTIATSGEVQIPDFFRLEQLQEEFNFASEDELQRSKRFRLLELRSQEVAEFRNYKRVPALDREISEKVFQEYEKRLHEREIIDTSDHLDAHRALVAKYLQKVRESVINRFLIAKHHYLLSDLVVEEEVPSIGVLGISLFKLAEPKRPLKPRRKERKKVTAQNLSDGDIKLLINVIRAYDIPIRKPNTSKPSVASRSARSFTEAFAAGQPSQSPTQSSDLPLNQVCFVFHMSIHNMLCRITFRSC</sequence>
<feature type="compositionally biased region" description="Acidic residues" evidence="1">
    <location>
        <begin position="158"/>
        <end position="192"/>
    </location>
</feature>
<comment type="caution">
    <text evidence="4">The sequence shown here is derived from an EMBL/GenBank/DDBJ whole genome shotgun (WGS) entry which is preliminary data.</text>
</comment>
<feature type="region of interest" description="Disordered" evidence="1">
    <location>
        <begin position="1"/>
        <end position="76"/>
    </location>
</feature>
<dbReference type="PANTHER" id="PTHR20837:SF7">
    <property type="entry name" value="COILED-COIL AND C2 DOMAIN-CONTAINING PROTEIN 2A"/>
    <property type="match status" value="1"/>
</dbReference>
<dbReference type="AlphaFoldDB" id="A0A662YMY4"/>
<dbReference type="GO" id="GO:0035869">
    <property type="term" value="C:ciliary transition zone"/>
    <property type="evidence" value="ECO:0007669"/>
    <property type="project" value="TreeGrafter"/>
</dbReference>
<reference evidence="4 5" key="1">
    <citation type="submission" date="2019-01" db="EMBL/GenBank/DDBJ databases">
        <title>Draft Genome and Complete Hox-Cluster Characterization of the Sterlet Sturgeon (Acipenser ruthenus).</title>
        <authorList>
            <person name="Wei Q."/>
        </authorList>
    </citation>
    <scope>NUCLEOTIDE SEQUENCE [LARGE SCALE GENOMIC DNA]</scope>
    <source>
        <strain evidence="4">WHYD16114868_AA</strain>
        <tissue evidence="4">Blood</tissue>
    </source>
</reference>
<dbReference type="InterPro" id="IPR041510">
    <property type="entry name" value="DUF5523"/>
</dbReference>
<dbReference type="Proteomes" id="UP000289886">
    <property type="component" value="Unassembled WGS sequence"/>
</dbReference>
<dbReference type="PANTHER" id="PTHR20837">
    <property type="entry name" value="CENTROSOMAL PROTEIN-RELATED"/>
    <property type="match status" value="1"/>
</dbReference>
<keyword evidence="5" id="KW-1185">Reference proteome</keyword>
<evidence type="ECO:0000256" key="1">
    <source>
        <dbReference type="SAM" id="MobiDB-lite"/>
    </source>
</evidence>